<reference evidence="2 3" key="1">
    <citation type="journal article" date="2014" name="Nat. Commun.">
        <title>Multiple recent horizontal transfers of a large genomic region in cheese making fungi.</title>
        <authorList>
            <person name="Cheeseman K."/>
            <person name="Ropars J."/>
            <person name="Renault P."/>
            <person name="Dupont J."/>
            <person name="Gouzy J."/>
            <person name="Branca A."/>
            <person name="Abraham A.L."/>
            <person name="Ceppi M."/>
            <person name="Conseiller E."/>
            <person name="Debuchy R."/>
            <person name="Malagnac F."/>
            <person name="Goarin A."/>
            <person name="Silar P."/>
            <person name="Lacoste S."/>
            <person name="Sallet E."/>
            <person name="Bensimon A."/>
            <person name="Giraud T."/>
            <person name="Brygoo Y."/>
        </authorList>
    </citation>
    <scope>NUCLEOTIDE SEQUENCE [LARGE SCALE GENOMIC DNA]</scope>
    <source>
        <strain evidence="3">FM 013</strain>
    </source>
</reference>
<keyword evidence="3" id="KW-1185">Reference proteome</keyword>
<feature type="compositionally biased region" description="Basic and acidic residues" evidence="1">
    <location>
        <begin position="35"/>
        <end position="50"/>
    </location>
</feature>
<proteinExistence type="predicted"/>
<accession>A0A0G4PJX6</accession>
<sequence>MQSSFNGSYRDSQDLHWTSANIQRRWDTDPYSITDGKRKEQVQSKKTSFD</sequence>
<evidence type="ECO:0000313" key="3">
    <source>
        <dbReference type="Proteomes" id="UP000053732"/>
    </source>
</evidence>
<feature type="region of interest" description="Disordered" evidence="1">
    <location>
        <begin position="28"/>
        <end position="50"/>
    </location>
</feature>
<organism evidence="2 3">
    <name type="scientific">Penicillium camemberti (strain FM 013)</name>
    <dbReference type="NCBI Taxonomy" id="1429867"/>
    <lineage>
        <taxon>Eukaryota</taxon>
        <taxon>Fungi</taxon>
        <taxon>Dikarya</taxon>
        <taxon>Ascomycota</taxon>
        <taxon>Pezizomycotina</taxon>
        <taxon>Eurotiomycetes</taxon>
        <taxon>Eurotiomycetidae</taxon>
        <taxon>Eurotiales</taxon>
        <taxon>Aspergillaceae</taxon>
        <taxon>Penicillium</taxon>
    </lineage>
</organism>
<evidence type="ECO:0000256" key="1">
    <source>
        <dbReference type="SAM" id="MobiDB-lite"/>
    </source>
</evidence>
<gene>
    <name evidence="2" type="ORF">PCAMFM013_S019g000076</name>
</gene>
<name>A0A0G4PJX6_PENC3</name>
<dbReference type="AlphaFoldDB" id="A0A0G4PJX6"/>
<dbReference type="EMBL" id="HG793152">
    <property type="protein sequence ID" value="CRL26659.1"/>
    <property type="molecule type" value="Genomic_DNA"/>
</dbReference>
<evidence type="ECO:0000313" key="2">
    <source>
        <dbReference type="EMBL" id="CRL26659.1"/>
    </source>
</evidence>
<protein>
    <submittedName>
        <fullName evidence="2">Str. FM013</fullName>
    </submittedName>
</protein>
<dbReference type="Proteomes" id="UP000053732">
    <property type="component" value="Unassembled WGS sequence"/>
</dbReference>